<evidence type="ECO:0000259" key="3">
    <source>
        <dbReference type="PROSITE" id="PS51371"/>
    </source>
</evidence>
<dbReference type="SMART" id="SM00116">
    <property type="entry name" value="CBS"/>
    <property type="match status" value="2"/>
</dbReference>
<keyword evidence="5" id="KW-1185">Reference proteome</keyword>
<dbReference type="SUPFAM" id="SSF54631">
    <property type="entry name" value="CBS-domain pair"/>
    <property type="match status" value="1"/>
</dbReference>
<accession>A0A1H6F718</accession>
<dbReference type="RefSeq" id="WP_177428188.1">
    <property type="nucleotide sequence ID" value="NZ_FMSV02000123.1"/>
</dbReference>
<evidence type="ECO:0000313" key="4">
    <source>
        <dbReference type="EMBL" id="SEH04824.1"/>
    </source>
</evidence>
<name>A0A1H6F718_9GAMM</name>
<feature type="domain" description="CBS" evidence="3">
    <location>
        <begin position="8"/>
        <end position="65"/>
    </location>
</feature>
<protein>
    <submittedName>
        <fullName evidence="4">Hypoxic response protein 1</fullName>
    </submittedName>
</protein>
<dbReference type="AlphaFoldDB" id="A0A1H6F718"/>
<keyword evidence="1" id="KW-0677">Repeat</keyword>
<dbReference type="PROSITE" id="PS51371">
    <property type="entry name" value="CBS"/>
    <property type="match status" value="2"/>
</dbReference>
<dbReference type="CDD" id="cd04584">
    <property type="entry name" value="CBS_pair_AcuB_like"/>
    <property type="match status" value="1"/>
</dbReference>
<evidence type="ECO:0000256" key="2">
    <source>
        <dbReference type="PROSITE-ProRule" id="PRU00703"/>
    </source>
</evidence>
<reference evidence="4 5" key="1">
    <citation type="submission" date="2016-10" db="EMBL/GenBank/DDBJ databases">
        <authorList>
            <person name="de Groot N.N."/>
        </authorList>
    </citation>
    <scope>NUCLEOTIDE SEQUENCE [LARGE SCALE GENOMIC DNA]</scope>
    <source>
        <strain evidence="4">MBHS1</strain>
    </source>
</reference>
<keyword evidence="2" id="KW-0129">CBS domain</keyword>
<dbReference type="InterPro" id="IPR051462">
    <property type="entry name" value="CBS_domain-containing"/>
</dbReference>
<feature type="domain" description="CBS" evidence="3">
    <location>
        <begin position="83"/>
        <end position="140"/>
    </location>
</feature>
<dbReference type="Gene3D" id="3.10.580.10">
    <property type="entry name" value="CBS-domain"/>
    <property type="match status" value="1"/>
</dbReference>
<dbReference type="Proteomes" id="UP000236724">
    <property type="component" value="Unassembled WGS sequence"/>
</dbReference>
<dbReference type="PANTHER" id="PTHR48108:SF34">
    <property type="entry name" value="CBS DOMAIN-CONTAINING PROTEIN YHCV"/>
    <property type="match status" value="1"/>
</dbReference>
<dbReference type="EMBL" id="FMSV02000123">
    <property type="protein sequence ID" value="SEH04824.1"/>
    <property type="molecule type" value="Genomic_DNA"/>
</dbReference>
<gene>
    <name evidence="4" type="primary">hrp1_1</name>
    <name evidence="4" type="ORF">MBHS_00676</name>
</gene>
<evidence type="ECO:0000256" key="1">
    <source>
        <dbReference type="ARBA" id="ARBA00022737"/>
    </source>
</evidence>
<dbReference type="Pfam" id="PF00571">
    <property type="entry name" value="CBS"/>
    <property type="match status" value="2"/>
</dbReference>
<dbReference type="InterPro" id="IPR046342">
    <property type="entry name" value="CBS_dom_sf"/>
</dbReference>
<organism evidence="4 5">
    <name type="scientific">Candidatus Venteria ishoeyi</name>
    <dbReference type="NCBI Taxonomy" id="1899563"/>
    <lineage>
        <taxon>Bacteria</taxon>
        <taxon>Pseudomonadati</taxon>
        <taxon>Pseudomonadota</taxon>
        <taxon>Gammaproteobacteria</taxon>
        <taxon>Thiotrichales</taxon>
        <taxon>Thiotrichaceae</taxon>
        <taxon>Venteria</taxon>
    </lineage>
</organism>
<proteinExistence type="predicted"/>
<dbReference type="InterPro" id="IPR000644">
    <property type="entry name" value="CBS_dom"/>
</dbReference>
<sequence>MISIRELMSTQLYTVNEHATVHDAHQIMREHKIRHVPVVNEHQVFVGLLTQHDLLTAAVSSFADVTDSEREELESGIPVAEIMVRDIIVANEETNLMEAARFMVETKHGCLPVVDIDNTLLGILTEEDFVQLAIKLLEKLENIEAQSTTPIQPIL</sequence>
<dbReference type="PANTHER" id="PTHR48108">
    <property type="entry name" value="CBS DOMAIN-CONTAINING PROTEIN CBSX2, CHLOROPLASTIC"/>
    <property type="match status" value="1"/>
</dbReference>
<evidence type="ECO:0000313" key="5">
    <source>
        <dbReference type="Proteomes" id="UP000236724"/>
    </source>
</evidence>